<evidence type="ECO:0000313" key="3">
    <source>
        <dbReference type="Proteomes" id="UP001154255"/>
    </source>
</evidence>
<evidence type="ECO:0000313" key="1">
    <source>
        <dbReference type="EMBL" id="CAI3957912.1"/>
    </source>
</evidence>
<evidence type="ECO:0000313" key="2">
    <source>
        <dbReference type="EMBL" id="CAI3960247.1"/>
    </source>
</evidence>
<dbReference type="Proteomes" id="UP001154255">
    <property type="component" value="Unassembled WGS sequence"/>
</dbReference>
<accession>A0A9W4TRT7</accession>
<name>A0A9W4TRT7_9PROT</name>
<evidence type="ECO:0000313" key="4">
    <source>
        <dbReference type="Proteomes" id="UP001154259"/>
    </source>
</evidence>
<keyword evidence="4" id="KW-1185">Reference proteome</keyword>
<sequence length="80" mass="9258">MKYNIKTGQDLKNAIYDLGYNQSSFIRILQQYGDRRSHKDSLSLLQKKLVGKHRTNPEMIVVINLLAEMKEHGFLPADPK</sequence>
<dbReference type="RefSeq" id="WP_271790676.1">
    <property type="nucleotide sequence ID" value="NZ_CAMXCM010000011.1"/>
</dbReference>
<dbReference type="AlphaFoldDB" id="A0A9W4TRT7"/>
<gene>
    <name evidence="2" type="ORF">R53529_LOCUS2260</name>
    <name evidence="1" type="ORF">R53530_LOCUS2236</name>
</gene>
<protein>
    <submittedName>
        <fullName evidence="1">Uncharacterized protein</fullName>
    </submittedName>
</protein>
<dbReference type="EMBL" id="CAMXCS010000011">
    <property type="protein sequence ID" value="CAI3960247.1"/>
    <property type="molecule type" value="Genomic_DNA"/>
</dbReference>
<comment type="caution">
    <text evidence="1">The sequence shown here is derived from an EMBL/GenBank/DDBJ whole genome shotgun (WGS) entry which is preliminary data.</text>
</comment>
<proteinExistence type="predicted"/>
<reference evidence="1" key="1">
    <citation type="submission" date="2022-10" db="EMBL/GenBank/DDBJ databases">
        <authorList>
            <person name="Botero Cardona J."/>
        </authorList>
    </citation>
    <scope>NUCLEOTIDE SEQUENCE</scope>
    <source>
        <strain evidence="1">LMG 31819</strain>
        <strain evidence="2">R-53529</strain>
    </source>
</reference>
<dbReference type="Proteomes" id="UP001154259">
    <property type="component" value="Unassembled WGS sequence"/>
</dbReference>
<organism evidence="1 3">
    <name type="scientific">Commensalibacter communis</name>
    <dbReference type="NCBI Taxonomy" id="2972786"/>
    <lineage>
        <taxon>Bacteria</taxon>
        <taxon>Pseudomonadati</taxon>
        <taxon>Pseudomonadota</taxon>
        <taxon>Alphaproteobacteria</taxon>
        <taxon>Acetobacterales</taxon>
        <taxon>Acetobacteraceae</taxon>
    </lineage>
</organism>
<dbReference type="EMBL" id="CAMXCM010000011">
    <property type="protein sequence ID" value="CAI3957912.1"/>
    <property type="molecule type" value="Genomic_DNA"/>
</dbReference>